<comment type="caution">
    <text evidence="2">The sequence shown here is derived from an EMBL/GenBank/DDBJ whole genome shotgun (WGS) entry which is preliminary data.</text>
</comment>
<gene>
    <name evidence="1" type="ORF">BYL167_LOCUS44592</name>
    <name evidence="2" type="ORF">GIL414_LOCUS51549</name>
</gene>
<dbReference type="AlphaFoldDB" id="A0A8S3CPW5"/>
<dbReference type="Proteomes" id="UP000681967">
    <property type="component" value="Unassembled WGS sequence"/>
</dbReference>
<organism evidence="2 3">
    <name type="scientific">Rotaria magnacalcarata</name>
    <dbReference type="NCBI Taxonomy" id="392030"/>
    <lineage>
        <taxon>Eukaryota</taxon>
        <taxon>Metazoa</taxon>
        <taxon>Spiralia</taxon>
        <taxon>Gnathifera</taxon>
        <taxon>Rotifera</taxon>
        <taxon>Eurotatoria</taxon>
        <taxon>Bdelloidea</taxon>
        <taxon>Philodinida</taxon>
        <taxon>Philodinidae</taxon>
        <taxon>Rotaria</taxon>
    </lineage>
</organism>
<proteinExistence type="predicted"/>
<evidence type="ECO:0000313" key="2">
    <source>
        <dbReference type="EMBL" id="CAF4895428.1"/>
    </source>
</evidence>
<protein>
    <submittedName>
        <fullName evidence="2">Uncharacterized protein</fullName>
    </submittedName>
</protein>
<evidence type="ECO:0000313" key="1">
    <source>
        <dbReference type="EMBL" id="CAF4713910.1"/>
    </source>
</evidence>
<reference evidence="2" key="1">
    <citation type="submission" date="2021-02" db="EMBL/GenBank/DDBJ databases">
        <authorList>
            <person name="Nowell W R."/>
        </authorList>
    </citation>
    <scope>NUCLEOTIDE SEQUENCE</scope>
</reference>
<dbReference type="EMBL" id="CAJOBJ010174468">
    <property type="protein sequence ID" value="CAF4895428.1"/>
    <property type="molecule type" value="Genomic_DNA"/>
</dbReference>
<sequence length="58" mass="6515">GKVNQACDYLRNDEELLVKPGIVATLVTLYNYLEDTKSAAQVLNEAVDRLYNLDRTKG</sequence>
<accession>A0A8S3CPW5</accession>
<feature type="non-terminal residue" evidence="2">
    <location>
        <position position="58"/>
    </location>
</feature>
<dbReference type="EMBL" id="CAJOBH010121572">
    <property type="protein sequence ID" value="CAF4713910.1"/>
    <property type="molecule type" value="Genomic_DNA"/>
</dbReference>
<dbReference type="Proteomes" id="UP000681720">
    <property type="component" value="Unassembled WGS sequence"/>
</dbReference>
<feature type="non-terminal residue" evidence="2">
    <location>
        <position position="1"/>
    </location>
</feature>
<name>A0A8S3CPW5_9BILA</name>
<evidence type="ECO:0000313" key="3">
    <source>
        <dbReference type="Proteomes" id="UP000681720"/>
    </source>
</evidence>